<keyword evidence="2 4" id="KW-0560">Oxidoreductase</keyword>
<feature type="domain" description="Aldehyde dehydrogenase" evidence="5">
    <location>
        <begin position="12"/>
        <end position="472"/>
    </location>
</feature>
<sequence>MSYRGVYVDGTWRTGDGEPVRVLDPSDEGVIADIASASPEQVDAALAAARRAAPGWARTPAGERGRLLRRMADVIHAHSELLARTLVREVGKRASEAAGEVAFAESFLRYNAEWDLRLEGEILPGDVPGEQVQLLRVPLGVVAAICPWNFPLAVLCRKLGPALVTGNTVVVKPSEVTPVGTVELFRLFDEELDIPAGVLNLVVGGPDAGRRIVESGEADLVTFTGHRETGKAVMAAASRNLTRVSLELGGKAPAIVWRDADLDRTVPAILEARHTNCGQVCTSAERVLVHRDVLDEFTERYVDAVRAMRLGDPAGGADLGPLVSQAQLDKVEAAVAAAVQEGAKVLTGGRRPAGDGFASGYWYEPTVFGDVSPRMRIMREETFGPVTPIVGFDDLAHALSVANDSRYGLSAYVFSKDYSTVMRTVDELEFGEIYVNRTLGESVHAHHAGWKESGMGGEDGKWGVLRYTQIKTAYHRFA</sequence>
<dbReference type="Gene3D" id="3.40.605.10">
    <property type="entry name" value="Aldehyde Dehydrogenase, Chain A, domain 1"/>
    <property type="match status" value="1"/>
</dbReference>
<feature type="active site" evidence="3">
    <location>
        <position position="247"/>
    </location>
</feature>
<reference evidence="6 7" key="1">
    <citation type="submission" date="2020-03" db="EMBL/GenBank/DDBJ databases">
        <title>Whole genome shotgun sequence of Phytohabitans flavus NBRC 107702.</title>
        <authorList>
            <person name="Komaki H."/>
            <person name="Tamura T."/>
        </authorList>
    </citation>
    <scope>NUCLEOTIDE SEQUENCE [LARGE SCALE GENOMIC DNA]</scope>
    <source>
        <strain evidence="6 7">NBRC 107702</strain>
    </source>
</reference>
<dbReference type="GO" id="GO:0009450">
    <property type="term" value="P:gamma-aminobutyric acid catabolic process"/>
    <property type="evidence" value="ECO:0007669"/>
    <property type="project" value="TreeGrafter"/>
</dbReference>
<dbReference type="FunFam" id="3.40.309.10:FF:000009">
    <property type="entry name" value="Aldehyde dehydrogenase A"/>
    <property type="match status" value="1"/>
</dbReference>
<dbReference type="GO" id="GO:0004777">
    <property type="term" value="F:succinate-semialdehyde dehydrogenase (NAD+) activity"/>
    <property type="evidence" value="ECO:0007669"/>
    <property type="project" value="TreeGrafter"/>
</dbReference>
<evidence type="ECO:0000256" key="1">
    <source>
        <dbReference type="ARBA" id="ARBA00009986"/>
    </source>
</evidence>
<dbReference type="SUPFAM" id="SSF53720">
    <property type="entry name" value="ALDH-like"/>
    <property type="match status" value="1"/>
</dbReference>
<evidence type="ECO:0000256" key="3">
    <source>
        <dbReference type="PROSITE-ProRule" id="PRU10007"/>
    </source>
</evidence>
<dbReference type="EMBL" id="AP022870">
    <property type="protein sequence ID" value="BCB76597.1"/>
    <property type="molecule type" value="Genomic_DNA"/>
</dbReference>
<evidence type="ECO:0000256" key="4">
    <source>
        <dbReference type="RuleBase" id="RU003345"/>
    </source>
</evidence>
<comment type="similarity">
    <text evidence="1 4">Belongs to the aldehyde dehydrogenase family.</text>
</comment>
<dbReference type="AlphaFoldDB" id="A0A6F8XS26"/>
<evidence type="ECO:0000259" key="5">
    <source>
        <dbReference type="Pfam" id="PF00171"/>
    </source>
</evidence>
<dbReference type="FunFam" id="3.40.605.10:FF:000007">
    <property type="entry name" value="NAD/NADP-dependent betaine aldehyde dehydrogenase"/>
    <property type="match status" value="1"/>
</dbReference>
<dbReference type="RefSeq" id="WP_173036606.1">
    <property type="nucleotide sequence ID" value="NZ_AP022870.1"/>
</dbReference>
<dbReference type="InterPro" id="IPR016163">
    <property type="entry name" value="Ald_DH_C"/>
</dbReference>
<name>A0A6F8XS26_9ACTN</name>
<proteinExistence type="inferred from homology"/>
<dbReference type="PANTHER" id="PTHR43353">
    <property type="entry name" value="SUCCINATE-SEMIALDEHYDE DEHYDROGENASE, MITOCHONDRIAL"/>
    <property type="match status" value="1"/>
</dbReference>
<dbReference type="Gene3D" id="3.40.309.10">
    <property type="entry name" value="Aldehyde Dehydrogenase, Chain A, domain 2"/>
    <property type="match status" value="1"/>
</dbReference>
<organism evidence="6 7">
    <name type="scientific">Phytohabitans flavus</name>
    <dbReference type="NCBI Taxonomy" id="1076124"/>
    <lineage>
        <taxon>Bacteria</taxon>
        <taxon>Bacillati</taxon>
        <taxon>Actinomycetota</taxon>
        <taxon>Actinomycetes</taxon>
        <taxon>Micromonosporales</taxon>
        <taxon>Micromonosporaceae</taxon>
    </lineage>
</organism>
<keyword evidence="7" id="KW-1185">Reference proteome</keyword>
<protein>
    <submittedName>
        <fullName evidence="6">Aldehyde dehydrogenase</fullName>
    </submittedName>
</protein>
<dbReference type="PROSITE" id="PS00687">
    <property type="entry name" value="ALDEHYDE_DEHYDR_GLU"/>
    <property type="match status" value="1"/>
</dbReference>
<dbReference type="InterPro" id="IPR050740">
    <property type="entry name" value="Aldehyde_DH_Superfamily"/>
</dbReference>
<accession>A0A6F8XS26</accession>
<evidence type="ECO:0000256" key="2">
    <source>
        <dbReference type="ARBA" id="ARBA00023002"/>
    </source>
</evidence>
<dbReference type="Pfam" id="PF00171">
    <property type="entry name" value="Aldedh"/>
    <property type="match status" value="1"/>
</dbReference>
<dbReference type="InterPro" id="IPR016162">
    <property type="entry name" value="Ald_DH_N"/>
</dbReference>
<dbReference type="Proteomes" id="UP000502508">
    <property type="component" value="Chromosome"/>
</dbReference>
<dbReference type="InterPro" id="IPR029510">
    <property type="entry name" value="Ald_DH_CS_GLU"/>
</dbReference>
<evidence type="ECO:0000313" key="7">
    <source>
        <dbReference type="Proteomes" id="UP000502508"/>
    </source>
</evidence>
<dbReference type="InterPro" id="IPR016161">
    <property type="entry name" value="Ald_DH/histidinol_DH"/>
</dbReference>
<evidence type="ECO:0000313" key="6">
    <source>
        <dbReference type="EMBL" id="BCB76597.1"/>
    </source>
</evidence>
<dbReference type="KEGG" id="pfla:Pflav_030070"/>
<reference evidence="6 7" key="2">
    <citation type="submission" date="2020-03" db="EMBL/GenBank/DDBJ databases">
        <authorList>
            <person name="Ichikawa N."/>
            <person name="Kimura A."/>
            <person name="Kitahashi Y."/>
            <person name="Uohara A."/>
        </authorList>
    </citation>
    <scope>NUCLEOTIDE SEQUENCE [LARGE SCALE GENOMIC DNA]</scope>
    <source>
        <strain evidence="6 7">NBRC 107702</strain>
    </source>
</reference>
<dbReference type="InterPro" id="IPR015590">
    <property type="entry name" value="Aldehyde_DH_dom"/>
</dbReference>
<dbReference type="PANTHER" id="PTHR43353:SF5">
    <property type="entry name" value="SUCCINATE-SEMIALDEHYDE DEHYDROGENASE, MITOCHONDRIAL"/>
    <property type="match status" value="1"/>
</dbReference>
<gene>
    <name evidence="6" type="ORF">Pflav_030070</name>
</gene>